<keyword evidence="1" id="KW-0472">Membrane</keyword>
<comment type="caution">
    <text evidence="2">The sequence shown here is derived from an EMBL/GenBank/DDBJ whole genome shotgun (WGS) entry which is preliminary data.</text>
</comment>
<dbReference type="STRING" id="646526.A0A1W0E7V2"/>
<dbReference type="EMBL" id="MNPJ01000011">
    <property type="protein sequence ID" value="OQS55335.1"/>
    <property type="molecule type" value="Genomic_DNA"/>
</dbReference>
<evidence type="ECO:0000313" key="3">
    <source>
        <dbReference type="Proteomes" id="UP000192758"/>
    </source>
</evidence>
<dbReference type="VEuPathDB" id="MicrosporidiaDB:EHP00_797"/>
<name>A0A1W0E7V2_9MICR</name>
<dbReference type="PANTHER" id="PTHR13229">
    <property type="entry name" value="PROTEIN KISH-A"/>
    <property type="match status" value="1"/>
</dbReference>
<dbReference type="OrthoDB" id="10034655at2759"/>
<accession>A0A1W0E7V2</accession>
<proteinExistence type="predicted"/>
<reference evidence="2 3" key="1">
    <citation type="journal article" date="2017" name="Environ. Microbiol.">
        <title>Decay of the glycolytic pathway and adaptation to intranuclear parasitism within Enterocytozoonidae microsporidia.</title>
        <authorList>
            <person name="Wiredu Boakye D."/>
            <person name="Jaroenlak P."/>
            <person name="Prachumwat A."/>
            <person name="Williams T.A."/>
            <person name="Bateman K.S."/>
            <person name="Itsathitphaisarn O."/>
            <person name="Sritunyalucksana K."/>
            <person name="Paszkiewicz K.H."/>
            <person name="Moore K.A."/>
            <person name="Stentiford G.D."/>
            <person name="Williams B.A."/>
        </authorList>
    </citation>
    <scope>NUCLEOTIDE SEQUENCE [LARGE SCALE GENOMIC DNA]</scope>
    <source>
        <strain evidence="2 3">TH1</strain>
    </source>
</reference>
<protein>
    <submittedName>
        <fullName evidence="2">Ksh1</fullName>
    </submittedName>
</protein>
<organism evidence="2 3">
    <name type="scientific">Ecytonucleospora hepatopenaei</name>
    <dbReference type="NCBI Taxonomy" id="646526"/>
    <lineage>
        <taxon>Eukaryota</taxon>
        <taxon>Fungi</taxon>
        <taxon>Fungi incertae sedis</taxon>
        <taxon>Microsporidia</taxon>
        <taxon>Enterocytozoonidae</taxon>
        <taxon>Ecytonucleospora</taxon>
    </lineage>
</organism>
<evidence type="ECO:0000313" key="2">
    <source>
        <dbReference type="EMBL" id="OQS55335.1"/>
    </source>
</evidence>
<gene>
    <name evidence="2" type="primary">ksh1</name>
    <name evidence="2" type="ORF">EHP00_797</name>
</gene>
<keyword evidence="3" id="KW-1185">Reference proteome</keyword>
<dbReference type="AlphaFoldDB" id="A0A1W0E7V2"/>
<sequence length="73" mass="8524">MSVLTSFESFVRAFLLVVVTFTIAKRKFPSFFEQKEGITSLYYKLSVIGERMSLYIGIMLFYFGVKKIVNFFV</sequence>
<keyword evidence="1" id="KW-0812">Transmembrane</keyword>
<keyword evidence="1" id="KW-1133">Transmembrane helix</keyword>
<evidence type="ECO:0000256" key="1">
    <source>
        <dbReference type="SAM" id="Phobius"/>
    </source>
</evidence>
<dbReference type="InterPro" id="IPR051523">
    <property type="entry name" value="KISH_domain"/>
</dbReference>
<feature type="transmembrane region" description="Helical" evidence="1">
    <location>
        <begin position="45"/>
        <end position="65"/>
    </location>
</feature>
<dbReference type="Proteomes" id="UP000192758">
    <property type="component" value="Unassembled WGS sequence"/>
</dbReference>
<feature type="transmembrane region" description="Helical" evidence="1">
    <location>
        <begin position="6"/>
        <end position="24"/>
    </location>
</feature>